<accession>A0A2T5M3B4</accession>
<dbReference type="EMBL" id="MSFN02000002">
    <property type="protein sequence ID" value="PTU23020.1"/>
    <property type="molecule type" value="Genomic_DNA"/>
</dbReference>
<evidence type="ECO:0000313" key="1">
    <source>
        <dbReference type="EMBL" id="PTU23020.1"/>
    </source>
</evidence>
<dbReference type="VEuPathDB" id="FungiDB:P175DRAFT_0555681"/>
<name>A0A2T5M3B4_9EURO</name>
<organism evidence="1 2">
    <name type="scientific">Aspergillus ochraceoroseus IBT 24754</name>
    <dbReference type="NCBI Taxonomy" id="1392256"/>
    <lineage>
        <taxon>Eukaryota</taxon>
        <taxon>Fungi</taxon>
        <taxon>Dikarya</taxon>
        <taxon>Ascomycota</taxon>
        <taxon>Pezizomycotina</taxon>
        <taxon>Eurotiomycetes</taxon>
        <taxon>Eurotiomycetidae</taxon>
        <taxon>Eurotiales</taxon>
        <taxon>Aspergillaceae</taxon>
        <taxon>Aspergillus</taxon>
        <taxon>Aspergillus subgen. Nidulantes</taxon>
    </lineage>
</organism>
<dbReference type="Proteomes" id="UP000244073">
    <property type="component" value="Unassembled WGS sequence"/>
</dbReference>
<dbReference type="RefSeq" id="XP_040754412.1">
    <property type="nucleotide sequence ID" value="XM_040900647.1"/>
</dbReference>
<sequence length="176" mass="18929">MANSYLHTPAAIRHGAVIVQRSKSTVHLKRQDGPPPGAFPIGLKHPVTAGLLAWVFELGGSLEGNGPSSIYSPFSCRHCRVDPGVCSLSALCAQNIALRCNFPRQIAKTNLLDCSVGFVVFLLSQSLQSVPREIERERHQHGINFPALKRLLPPAATCSTSPTVKLATGDISQDPQ</sequence>
<reference evidence="1 2" key="1">
    <citation type="journal article" date="2018" name="Proc. Natl. Acad. Sci. U.S.A.">
        <title>Linking secondary metabolites to gene clusters through genome sequencing of six diverse Aspergillus species.</title>
        <authorList>
            <person name="Kaerboelling I."/>
            <person name="Vesth T.C."/>
            <person name="Frisvad J.C."/>
            <person name="Nybo J.L."/>
            <person name="Theobald S."/>
            <person name="Kuo A."/>
            <person name="Bowyer P."/>
            <person name="Matsuda Y."/>
            <person name="Mondo S."/>
            <person name="Lyhne E.K."/>
            <person name="Kogle M.E."/>
            <person name="Clum A."/>
            <person name="Lipzen A."/>
            <person name="Salamov A."/>
            <person name="Ngan C.Y."/>
            <person name="Daum C."/>
            <person name="Chiniquy J."/>
            <person name="Barry K."/>
            <person name="LaButti K."/>
            <person name="Haridas S."/>
            <person name="Simmons B.A."/>
            <person name="Magnuson J.K."/>
            <person name="Mortensen U.H."/>
            <person name="Larsen T.O."/>
            <person name="Grigoriev I.V."/>
            <person name="Baker S.E."/>
            <person name="Andersen M.R."/>
        </authorList>
    </citation>
    <scope>NUCLEOTIDE SEQUENCE [LARGE SCALE GENOMIC DNA]</scope>
    <source>
        <strain evidence="1 2">IBT 24754</strain>
    </source>
</reference>
<protein>
    <submittedName>
        <fullName evidence="1">Uncharacterized protein</fullName>
    </submittedName>
</protein>
<dbReference type="GeneID" id="63817531"/>
<proteinExistence type="predicted"/>
<comment type="caution">
    <text evidence="1">The sequence shown here is derived from an EMBL/GenBank/DDBJ whole genome shotgun (WGS) entry which is preliminary data.</text>
</comment>
<dbReference type="AlphaFoldDB" id="A0A2T5M3B4"/>
<gene>
    <name evidence="1" type="ORF">P175DRAFT_0555681</name>
</gene>
<evidence type="ECO:0000313" key="2">
    <source>
        <dbReference type="Proteomes" id="UP000244073"/>
    </source>
</evidence>